<evidence type="ECO:0000256" key="7">
    <source>
        <dbReference type="ARBA" id="ARBA00022553"/>
    </source>
</evidence>
<dbReference type="GO" id="GO:0005829">
    <property type="term" value="C:cytosol"/>
    <property type="evidence" value="ECO:0007669"/>
    <property type="project" value="TreeGrafter"/>
</dbReference>
<sequence length="431" mass="49357">MAGKKVLIVYAHQEPKSFNGSLLKIAVEELTKQGCSVTVSDLYAMQFEPRATRNDIVGHLHNSEAFNYGVETWEAYKRGCLSKDLVEEQKKVREADLLIFQFPLFWFNMPAILKGWMDRVLVQGFAYDLSKVYDNGLLQEKLSLFSFTTGGSKENYAIRGDIRYLLWPMQTPQKEQGVSPNSTNCSAPASRIPNGLLVFFLPPGKKVLIVYAHQEPKSFNGSLLKIAVEELTKQGCSVTVSDLYAMQFEPRATRNDIVGHLHNSEAFNYGVETWEAYKRGCLSKDLVEEQKKVREADLLIFQFPLFWFNMPAILKGWMDRVLVQGFAYDLSKVYDDGLLQDKLSLFSFTTGVSQEIYAKEGIGGDIRYVLWPMQHGIMHFCGVKVLEPHICYAPENVSEEKRKEMLAAWTQRLKTLWKEEPINCSPEWYFK</sequence>
<comment type="cofactor">
    <cofactor evidence="1">
        <name>Zn(2+)</name>
        <dbReference type="ChEBI" id="CHEBI:29105"/>
    </cofactor>
</comment>
<evidence type="ECO:0000313" key="21">
    <source>
        <dbReference type="EMBL" id="OWK51356.1"/>
    </source>
</evidence>
<feature type="domain" description="Flavodoxin-like fold" evidence="20">
    <location>
        <begin position="205"/>
        <end position="413"/>
    </location>
</feature>
<evidence type="ECO:0000256" key="6">
    <source>
        <dbReference type="ARBA" id="ARBA00022490"/>
    </source>
</evidence>
<dbReference type="EMBL" id="MUZQ01000443">
    <property type="protein sequence ID" value="OWK51356.1"/>
    <property type="molecule type" value="Genomic_DNA"/>
</dbReference>
<evidence type="ECO:0000256" key="8">
    <source>
        <dbReference type="ARBA" id="ARBA00022630"/>
    </source>
</evidence>
<dbReference type="InterPro" id="IPR029039">
    <property type="entry name" value="Flavoprotein-like_sf"/>
</dbReference>
<proteinExistence type="inferred from homology"/>
<evidence type="ECO:0000256" key="3">
    <source>
        <dbReference type="ARBA" id="ARBA00004496"/>
    </source>
</evidence>
<reference evidence="21 22" key="1">
    <citation type="submission" date="2017-05" db="EMBL/GenBank/DDBJ databases">
        <title>Genome of assembly of the Bengalese finch, Lonchura striata domestica.</title>
        <authorList>
            <person name="Colquitt B.M."/>
            <person name="Brainard M.S."/>
        </authorList>
    </citation>
    <scope>NUCLEOTIDE SEQUENCE [LARGE SCALE GENOMIC DNA]</scope>
    <source>
        <strain evidence="21">White83orange57</strain>
    </source>
</reference>
<dbReference type="Gene3D" id="3.40.50.360">
    <property type="match status" value="2"/>
</dbReference>
<evidence type="ECO:0000256" key="4">
    <source>
        <dbReference type="ARBA" id="ARBA00006252"/>
    </source>
</evidence>
<name>A0A218UCG9_9PASE</name>
<dbReference type="STRING" id="299123.ENSLSDP00000009705"/>
<protein>
    <recommendedName>
        <fullName evidence="16">Ribosyldihydronicotinamide dehydrogenase [quinone]</fullName>
        <ecNumber evidence="15">1.10.5.1</ecNumber>
    </recommendedName>
    <alternativeName>
        <fullName evidence="19">NRH dehydrogenase [quinone] 2</fullName>
    </alternativeName>
    <alternativeName>
        <fullName evidence="18">NRH:quinone oxidoreductase 2</fullName>
    </alternativeName>
    <alternativeName>
        <fullName evidence="17">Quinone reductase 2</fullName>
    </alternativeName>
</protein>
<keyword evidence="6" id="KW-0963">Cytoplasm</keyword>
<evidence type="ECO:0000259" key="20">
    <source>
        <dbReference type="Pfam" id="PF02525"/>
    </source>
</evidence>
<comment type="subunit">
    <text evidence="5">Homodimer.</text>
</comment>
<keyword evidence="12" id="KW-0560">Oxidoreductase</keyword>
<keyword evidence="11" id="KW-0862">Zinc</keyword>
<feature type="domain" description="Flavodoxin-like fold" evidence="20">
    <location>
        <begin position="4"/>
        <end position="171"/>
    </location>
</feature>
<evidence type="ECO:0000256" key="12">
    <source>
        <dbReference type="ARBA" id="ARBA00023002"/>
    </source>
</evidence>
<dbReference type="InterPro" id="IPR051545">
    <property type="entry name" value="NAD(P)H_dehydrogenase_qn"/>
</dbReference>
<evidence type="ECO:0000256" key="15">
    <source>
        <dbReference type="ARBA" id="ARBA00066401"/>
    </source>
</evidence>
<keyword evidence="9" id="KW-0479">Metal-binding</keyword>
<evidence type="ECO:0000256" key="13">
    <source>
        <dbReference type="ARBA" id="ARBA00052759"/>
    </source>
</evidence>
<keyword evidence="22" id="KW-1185">Reference proteome</keyword>
<evidence type="ECO:0000256" key="2">
    <source>
        <dbReference type="ARBA" id="ARBA00001974"/>
    </source>
</evidence>
<keyword evidence="8" id="KW-0285">Flavoprotein</keyword>
<evidence type="ECO:0000256" key="5">
    <source>
        <dbReference type="ARBA" id="ARBA00011738"/>
    </source>
</evidence>
<gene>
    <name evidence="21" type="primary">NQO2</name>
    <name evidence="21" type="ORF">RLOC_00008224</name>
</gene>
<comment type="cofactor">
    <cofactor evidence="2">
        <name>FAD</name>
        <dbReference type="ChEBI" id="CHEBI:57692"/>
    </cofactor>
</comment>
<comment type="similarity">
    <text evidence="4">Belongs to the NAD(P)H dehydrogenase (quinone) family.</text>
</comment>
<evidence type="ECO:0000256" key="18">
    <source>
        <dbReference type="ARBA" id="ARBA00077696"/>
    </source>
</evidence>
<dbReference type="GO" id="GO:0046872">
    <property type="term" value="F:metal ion binding"/>
    <property type="evidence" value="ECO:0007669"/>
    <property type="project" value="UniProtKB-KW"/>
</dbReference>
<evidence type="ECO:0000256" key="19">
    <source>
        <dbReference type="ARBA" id="ARBA00083661"/>
    </source>
</evidence>
<evidence type="ECO:0000256" key="11">
    <source>
        <dbReference type="ARBA" id="ARBA00022833"/>
    </source>
</evidence>
<evidence type="ECO:0000256" key="17">
    <source>
        <dbReference type="ARBA" id="ARBA00077622"/>
    </source>
</evidence>
<comment type="caution">
    <text evidence="21">The sequence shown here is derived from an EMBL/GenBank/DDBJ whole genome shotgun (WGS) entry which is preliminary data.</text>
</comment>
<evidence type="ECO:0000256" key="9">
    <source>
        <dbReference type="ARBA" id="ARBA00022723"/>
    </source>
</evidence>
<comment type="subcellular location">
    <subcellularLocation>
        <location evidence="3">Cytoplasm</location>
    </subcellularLocation>
</comment>
<comment type="catalytic activity">
    <reaction evidence="13">
        <text>1-(beta-D-ribofuranosyl)-1,4-dihydronicotinamide + a quinone + H(+) = beta-nicotinamide D-riboside + a quinol</text>
        <dbReference type="Rhea" id="RHEA:12364"/>
        <dbReference type="ChEBI" id="CHEBI:15378"/>
        <dbReference type="ChEBI" id="CHEBI:15927"/>
        <dbReference type="ChEBI" id="CHEBI:24646"/>
        <dbReference type="ChEBI" id="CHEBI:55458"/>
        <dbReference type="ChEBI" id="CHEBI:132124"/>
        <dbReference type="EC" id="1.10.5.1"/>
    </reaction>
</comment>
<organism evidence="21 22">
    <name type="scientific">Lonchura striata</name>
    <name type="common">white-rumped munia</name>
    <dbReference type="NCBI Taxonomy" id="40157"/>
    <lineage>
        <taxon>Eukaryota</taxon>
        <taxon>Metazoa</taxon>
        <taxon>Chordata</taxon>
        <taxon>Craniata</taxon>
        <taxon>Vertebrata</taxon>
        <taxon>Euteleostomi</taxon>
        <taxon>Archelosauria</taxon>
        <taxon>Archosauria</taxon>
        <taxon>Dinosauria</taxon>
        <taxon>Saurischia</taxon>
        <taxon>Theropoda</taxon>
        <taxon>Coelurosauria</taxon>
        <taxon>Aves</taxon>
        <taxon>Neognathae</taxon>
        <taxon>Neoaves</taxon>
        <taxon>Telluraves</taxon>
        <taxon>Australaves</taxon>
        <taxon>Passeriformes</taxon>
        <taxon>Passeroidea</taxon>
        <taxon>Estrildidae</taxon>
        <taxon>Estrildinae</taxon>
        <taxon>Lonchura</taxon>
    </lineage>
</organism>
<evidence type="ECO:0000313" key="22">
    <source>
        <dbReference type="Proteomes" id="UP000197619"/>
    </source>
</evidence>
<accession>A0A218UCG9</accession>
<evidence type="ECO:0000256" key="10">
    <source>
        <dbReference type="ARBA" id="ARBA00022827"/>
    </source>
</evidence>
<keyword evidence="7" id="KW-0597">Phosphoprotein</keyword>
<comment type="function">
    <text evidence="14">The enzyme apparently serves as a quinone reductase in connection with conjugation reactions of hydroquinones involved in detoxification pathways as well as in biosynthetic processes such as the vitamin K-dependent gamma-carboxylation of glutamate residues in prothrombin synthesis.</text>
</comment>
<dbReference type="Proteomes" id="UP000197619">
    <property type="component" value="Unassembled WGS sequence"/>
</dbReference>
<dbReference type="EC" id="1.10.5.1" evidence="15"/>
<keyword evidence="10" id="KW-0274">FAD</keyword>
<dbReference type="Pfam" id="PF02525">
    <property type="entry name" value="Flavodoxin_2"/>
    <property type="match status" value="2"/>
</dbReference>
<dbReference type="GO" id="GO:0001512">
    <property type="term" value="F:dihydronicotinamide riboside quinone reductase activity"/>
    <property type="evidence" value="ECO:0007669"/>
    <property type="project" value="UniProtKB-EC"/>
</dbReference>
<dbReference type="FunFam" id="3.40.50.360:FF:000030">
    <property type="entry name" value="ribosyldihydronicotinamide dehydrogenase [quinone]"/>
    <property type="match status" value="2"/>
</dbReference>
<evidence type="ECO:0000256" key="14">
    <source>
        <dbReference type="ARBA" id="ARBA00054856"/>
    </source>
</evidence>
<evidence type="ECO:0000256" key="1">
    <source>
        <dbReference type="ARBA" id="ARBA00001947"/>
    </source>
</evidence>
<dbReference type="PANTHER" id="PTHR10204">
    <property type="entry name" value="NAD P H OXIDOREDUCTASE-RELATED"/>
    <property type="match status" value="1"/>
</dbReference>
<dbReference type="PANTHER" id="PTHR10204:SF33">
    <property type="entry name" value="RIBOSYLDIHYDRONICOTINAMIDE DEHYDROGENASE [QUINONE]"/>
    <property type="match status" value="1"/>
</dbReference>
<dbReference type="GO" id="GO:0003955">
    <property type="term" value="F:NAD(P)H dehydrogenase (quinone) activity"/>
    <property type="evidence" value="ECO:0007669"/>
    <property type="project" value="TreeGrafter"/>
</dbReference>
<evidence type="ECO:0000256" key="16">
    <source>
        <dbReference type="ARBA" id="ARBA00073982"/>
    </source>
</evidence>
<dbReference type="InterPro" id="IPR003680">
    <property type="entry name" value="Flavodoxin_fold"/>
</dbReference>
<dbReference type="SUPFAM" id="SSF52218">
    <property type="entry name" value="Flavoproteins"/>
    <property type="match status" value="2"/>
</dbReference>
<dbReference type="AlphaFoldDB" id="A0A218UCG9"/>